<dbReference type="InterPro" id="IPR029058">
    <property type="entry name" value="AB_hydrolase_fold"/>
</dbReference>
<evidence type="ECO:0000256" key="1">
    <source>
        <dbReference type="ARBA" id="ARBA00022801"/>
    </source>
</evidence>
<evidence type="ECO:0000313" key="3">
    <source>
        <dbReference type="EMBL" id="KAE9631201.1"/>
    </source>
</evidence>
<reference evidence="3 4" key="1">
    <citation type="submission" date="2019-12" db="EMBL/GenBank/DDBJ databases">
        <title>Defluviitalea raffinosedens, isolated from a biogas fermenter, genome sequencing and characterization.</title>
        <authorList>
            <person name="Rettenmaier R."/>
            <person name="Schneider M."/>
            <person name="Neuhaus K."/>
            <person name="Liebl W."/>
            <person name="Zverlov V."/>
        </authorList>
    </citation>
    <scope>NUCLEOTIDE SEQUENCE [LARGE SCALE GENOMIC DNA]</scope>
    <source>
        <strain evidence="3 4">249c-K6</strain>
    </source>
</reference>
<dbReference type="SUPFAM" id="SSF53474">
    <property type="entry name" value="alpha/beta-Hydrolases"/>
    <property type="match status" value="1"/>
</dbReference>
<proteinExistence type="predicted"/>
<dbReference type="GO" id="GO:0016787">
    <property type="term" value="F:hydrolase activity"/>
    <property type="evidence" value="ECO:0007669"/>
    <property type="project" value="UniProtKB-KW"/>
</dbReference>
<gene>
    <name evidence="3" type="ORF">GND95_11770</name>
</gene>
<dbReference type="PANTHER" id="PTHR48081:SF6">
    <property type="entry name" value="PEPTIDASE S9 PROLYL OLIGOPEPTIDASE CATALYTIC DOMAIN-CONTAINING PROTEIN"/>
    <property type="match status" value="1"/>
</dbReference>
<evidence type="ECO:0000313" key="4">
    <source>
        <dbReference type="Proteomes" id="UP000483018"/>
    </source>
</evidence>
<name>A0A7C8HDG9_9FIRM</name>
<dbReference type="Proteomes" id="UP000483018">
    <property type="component" value="Unassembled WGS sequence"/>
</dbReference>
<dbReference type="PANTHER" id="PTHR48081">
    <property type="entry name" value="AB HYDROLASE SUPERFAMILY PROTEIN C4A8.06C"/>
    <property type="match status" value="1"/>
</dbReference>
<evidence type="ECO:0000259" key="2">
    <source>
        <dbReference type="Pfam" id="PF20434"/>
    </source>
</evidence>
<dbReference type="EMBL" id="WSLF01000013">
    <property type="protein sequence ID" value="KAE9631201.1"/>
    <property type="molecule type" value="Genomic_DNA"/>
</dbReference>
<keyword evidence="1 3" id="KW-0378">Hydrolase</keyword>
<dbReference type="Pfam" id="PF20434">
    <property type="entry name" value="BD-FAE"/>
    <property type="match status" value="1"/>
</dbReference>
<feature type="domain" description="BD-FAE-like" evidence="2">
    <location>
        <begin position="33"/>
        <end position="220"/>
    </location>
</feature>
<sequence length="273" mass="30090">MIMEEKIKINVQGQMTGEAELIAYGGDSKVRGKKQGAVIVCPGGGYWQVVSKEGEPVARQFVAMGYKAFVLKYSVLPNGFPVSLLELAKAVAIVRERADDWGIDPDKIVVCGFSAGGHLACSLGVFWNREFVWGAIGVSSKEIIRPNGMILGYPVITSGEYAHNKFVERLFQYRGGAKVEDKKLVSLENQVGSHTPKEFIWQTCTDQDVPVENSLLLAKAMREYGLNVELHIFPDGPHGLSLATSETSEGKIEFENAHCSMWTELVGHWLNKL</sequence>
<dbReference type="InterPro" id="IPR050300">
    <property type="entry name" value="GDXG_lipolytic_enzyme"/>
</dbReference>
<accession>A0A7C8HDG9</accession>
<protein>
    <submittedName>
        <fullName evidence="3">Alpha/beta hydrolase fold domain-containing protein</fullName>
    </submittedName>
</protein>
<organism evidence="3 4">
    <name type="scientific">Defluviitalea raffinosedens</name>
    <dbReference type="NCBI Taxonomy" id="1450156"/>
    <lineage>
        <taxon>Bacteria</taxon>
        <taxon>Bacillati</taxon>
        <taxon>Bacillota</taxon>
        <taxon>Clostridia</taxon>
        <taxon>Lachnospirales</taxon>
        <taxon>Defluviitaleaceae</taxon>
        <taxon>Defluviitalea</taxon>
    </lineage>
</organism>
<comment type="caution">
    <text evidence="3">The sequence shown here is derived from an EMBL/GenBank/DDBJ whole genome shotgun (WGS) entry which is preliminary data.</text>
</comment>
<dbReference type="InterPro" id="IPR049492">
    <property type="entry name" value="BD-FAE-like_dom"/>
</dbReference>
<dbReference type="Gene3D" id="3.40.50.1820">
    <property type="entry name" value="alpha/beta hydrolase"/>
    <property type="match status" value="1"/>
</dbReference>
<dbReference type="AlphaFoldDB" id="A0A7C8HDG9"/>
<keyword evidence="4" id="KW-1185">Reference proteome</keyword>